<dbReference type="Proteomes" id="UP000053688">
    <property type="component" value="Unassembled WGS sequence"/>
</dbReference>
<dbReference type="RefSeq" id="WP_016504112.1">
    <property type="nucleotide sequence ID" value="NZ_AMSD01000002.1"/>
</dbReference>
<comment type="catalytic activity">
    <reaction evidence="6">
        <text>N-terminal N-formyl-L-methionyl-[peptide] + H2O = N-terminal L-methionyl-[peptide] + formate</text>
        <dbReference type="Rhea" id="RHEA:24420"/>
        <dbReference type="Rhea" id="RHEA-COMP:10639"/>
        <dbReference type="Rhea" id="RHEA-COMP:10640"/>
        <dbReference type="ChEBI" id="CHEBI:15377"/>
        <dbReference type="ChEBI" id="CHEBI:15740"/>
        <dbReference type="ChEBI" id="CHEBI:49298"/>
        <dbReference type="ChEBI" id="CHEBI:64731"/>
        <dbReference type="EC" id="3.5.1.88"/>
    </reaction>
</comment>
<feature type="binding site" evidence="6">
    <location>
        <position position="131"/>
    </location>
    <ligand>
        <name>Fe cation</name>
        <dbReference type="ChEBI" id="CHEBI:24875"/>
    </ligand>
</feature>
<keyword evidence="5 6" id="KW-0408">Iron</keyword>
<dbReference type="InterPro" id="IPR036821">
    <property type="entry name" value="Peptide_deformylase_sf"/>
</dbReference>
<dbReference type="Pfam" id="PF01327">
    <property type="entry name" value="Pep_deformylase"/>
    <property type="match status" value="1"/>
</dbReference>
<dbReference type="FunFam" id="3.90.45.10:FF:000001">
    <property type="entry name" value="Peptide deformylase"/>
    <property type="match status" value="1"/>
</dbReference>
<evidence type="ECO:0000256" key="6">
    <source>
        <dbReference type="HAMAP-Rule" id="MF_00163"/>
    </source>
</evidence>
<dbReference type="CDD" id="cd00487">
    <property type="entry name" value="Pep_deformylase"/>
    <property type="match status" value="1"/>
</dbReference>
<feature type="active site" evidence="6">
    <location>
        <position position="132"/>
    </location>
</feature>
<accession>S3DID7</accession>
<comment type="function">
    <text evidence="6">Removes the formyl group from the N-terminal Met of newly synthesized proteins. Requires at least a dipeptide for an efficient rate of reaction. N-terminal L-methionine is a prerequisite for activity but the enzyme has broad specificity at other positions.</text>
</comment>
<dbReference type="EC" id="3.5.1.88" evidence="6"/>
<name>S3DID7_9GAMM</name>
<keyword evidence="8" id="KW-1185">Reference proteome</keyword>
<evidence type="ECO:0000256" key="2">
    <source>
        <dbReference type="ARBA" id="ARBA00022723"/>
    </source>
</evidence>
<dbReference type="eggNOG" id="COG0242">
    <property type="taxonomic scope" value="Bacteria"/>
</dbReference>
<organism evidence="7 8">
    <name type="scientific">Candidatus Photodesmus katoptron Akat1</name>
    <dbReference type="NCBI Taxonomy" id="1236703"/>
    <lineage>
        <taxon>Bacteria</taxon>
        <taxon>Pseudomonadati</taxon>
        <taxon>Pseudomonadota</taxon>
        <taxon>Gammaproteobacteria</taxon>
        <taxon>Vibrionales</taxon>
        <taxon>Vibrionaceae</taxon>
        <taxon>Candidatus Photodesmus</taxon>
    </lineage>
</organism>
<dbReference type="PIRSF" id="PIRSF004749">
    <property type="entry name" value="Pep_def"/>
    <property type="match status" value="1"/>
</dbReference>
<dbReference type="GO" id="GO:0046872">
    <property type="term" value="F:metal ion binding"/>
    <property type="evidence" value="ECO:0007669"/>
    <property type="project" value="UniProtKB-KW"/>
</dbReference>
<dbReference type="PANTHER" id="PTHR10458">
    <property type="entry name" value="PEPTIDE DEFORMYLASE"/>
    <property type="match status" value="1"/>
</dbReference>
<dbReference type="NCBIfam" id="TIGR00079">
    <property type="entry name" value="pept_deformyl"/>
    <property type="match status" value="1"/>
</dbReference>
<protein>
    <recommendedName>
        <fullName evidence="6">Peptide deformylase</fullName>
        <shortName evidence="6">PDF</shortName>
        <ecNumber evidence="6">3.5.1.88</ecNumber>
    </recommendedName>
    <alternativeName>
        <fullName evidence="6">Polypeptide deformylase</fullName>
    </alternativeName>
</protein>
<feature type="binding site" evidence="6">
    <location>
        <position position="135"/>
    </location>
    <ligand>
        <name>Fe cation</name>
        <dbReference type="ChEBI" id="CHEBI:24875"/>
    </ligand>
</feature>
<dbReference type="PRINTS" id="PR01576">
    <property type="entry name" value="PDEFORMYLASE"/>
</dbReference>
<dbReference type="AlphaFoldDB" id="S3DID7"/>
<dbReference type="PANTHER" id="PTHR10458:SF21">
    <property type="entry name" value="PEPTIDE DEFORMYLASE"/>
    <property type="match status" value="1"/>
</dbReference>
<keyword evidence="3 6" id="KW-0378">Hydrolase</keyword>
<evidence type="ECO:0000256" key="1">
    <source>
        <dbReference type="ARBA" id="ARBA00010759"/>
    </source>
</evidence>
<evidence type="ECO:0000256" key="3">
    <source>
        <dbReference type="ARBA" id="ARBA00022801"/>
    </source>
</evidence>
<dbReference type="EMBL" id="AMSD01000002">
    <property type="protein sequence ID" value="EPE37480.1"/>
    <property type="molecule type" value="Genomic_DNA"/>
</dbReference>
<evidence type="ECO:0000256" key="4">
    <source>
        <dbReference type="ARBA" id="ARBA00022917"/>
    </source>
</evidence>
<dbReference type="Gene3D" id="3.90.45.10">
    <property type="entry name" value="Peptide deformylase"/>
    <property type="match status" value="1"/>
</dbReference>
<dbReference type="InterPro" id="IPR023635">
    <property type="entry name" value="Peptide_deformylase"/>
</dbReference>
<keyword evidence="2 6" id="KW-0479">Metal-binding</keyword>
<comment type="cofactor">
    <cofactor evidence="6">
        <name>Fe(2+)</name>
        <dbReference type="ChEBI" id="CHEBI:29033"/>
    </cofactor>
    <text evidence="6">Binds 1 Fe(2+) ion.</text>
</comment>
<dbReference type="STRING" id="28176.CF66_3032"/>
<reference evidence="7 8" key="1">
    <citation type="journal article" date="2014" name="Environ. Microbiol.">
        <title>Genomic signatures of obligate host dependence in the luminous bacterial symbiont of a vertebrate.</title>
        <authorList>
            <person name="Hendry T.A."/>
            <person name="de Wet J.R."/>
            <person name="Dunlap P.V."/>
        </authorList>
    </citation>
    <scope>NUCLEOTIDE SEQUENCE [LARGE SCALE GENOMIC DNA]</scope>
    <source>
        <strain evidence="7 8">Akat1</strain>
    </source>
</reference>
<gene>
    <name evidence="6 7" type="primary">def</name>
    <name evidence="7" type="ORF">O1U_0784</name>
</gene>
<evidence type="ECO:0000256" key="5">
    <source>
        <dbReference type="ARBA" id="ARBA00023004"/>
    </source>
</evidence>
<feature type="binding site" evidence="6">
    <location>
        <position position="89"/>
    </location>
    <ligand>
        <name>Fe cation</name>
        <dbReference type="ChEBI" id="CHEBI:24875"/>
    </ligand>
</feature>
<dbReference type="SUPFAM" id="SSF56420">
    <property type="entry name" value="Peptide deformylase"/>
    <property type="match status" value="1"/>
</dbReference>
<dbReference type="NCBIfam" id="NF001159">
    <property type="entry name" value="PRK00150.1-3"/>
    <property type="match status" value="1"/>
</dbReference>
<dbReference type="GO" id="GO:0006412">
    <property type="term" value="P:translation"/>
    <property type="evidence" value="ECO:0007669"/>
    <property type="project" value="UniProtKB-UniRule"/>
</dbReference>
<proteinExistence type="inferred from homology"/>
<comment type="caution">
    <text evidence="7">The sequence shown here is derived from an EMBL/GenBank/DDBJ whole genome shotgun (WGS) entry which is preliminary data.</text>
</comment>
<sequence length="168" mass="19387">MLKVLSFPDIRLRTVAKPVIEVTFEIKEIIDSMIQTMYQKHGFGLAATQVDFHQRIIVIDVSETQNKPLVLINPKIIEKRGEISIEEGCLSIPKITALISRSSEVTIKAMNRNGEKFTFKAHDLLAVCIQHELDHLEGRLFIDYLSPLKRNRVLNKLRKIKRYQSKFS</sequence>
<comment type="similarity">
    <text evidence="1 6">Belongs to the polypeptide deformylase family.</text>
</comment>
<dbReference type="GO" id="GO:0042586">
    <property type="term" value="F:peptide deformylase activity"/>
    <property type="evidence" value="ECO:0007669"/>
    <property type="project" value="UniProtKB-UniRule"/>
</dbReference>
<dbReference type="HAMAP" id="MF_00163">
    <property type="entry name" value="Pep_deformylase"/>
    <property type="match status" value="1"/>
</dbReference>
<dbReference type="PATRIC" id="fig|1236703.3.peg.812"/>
<keyword evidence="4 6" id="KW-0648">Protein biosynthesis</keyword>
<evidence type="ECO:0000313" key="8">
    <source>
        <dbReference type="Proteomes" id="UP000053688"/>
    </source>
</evidence>
<evidence type="ECO:0000313" key="7">
    <source>
        <dbReference type="EMBL" id="EPE37480.1"/>
    </source>
</evidence>